<proteinExistence type="predicted"/>
<dbReference type="GO" id="GO:0003700">
    <property type="term" value="F:DNA-binding transcription factor activity"/>
    <property type="evidence" value="ECO:0007669"/>
    <property type="project" value="InterPro"/>
</dbReference>
<reference evidence="6" key="1">
    <citation type="submission" date="2016-08" db="EMBL/GenBank/DDBJ databases">
        <title>Complete Genome Seqeunce of Paenibacillus sp. BIHB 4019 from tea rhizoplane.</title>
        <authorList>
            <person name="Thakur R."/>
            <person name="Swarnkar M.K."/>
            <person name="Gulati A."/>
        </authorList>
    </citation>
    <scope>NUCLEOTIDE SEQUENCE [LARGE SCALE GENOMIC DNA]</scope>
    <source>
        <strain evidence="6">BIHB4019</strain>
    </source>
</reference>
<dbReference type="PRINTS" id="PR00455">
    <property type="entry name" value="HTHTETR"/>
</dbReference>
<dbReference type="PANTHER" id="PTHR47506:SF6">
    <property type="entry name" value="HTH-TYPE TRANSCRIPTIONAL REPRESSOR NEMR"/>
    <property type="match status" value="1"/>
</dbReference>
<gene>
    <name evidence="6" type="ORF">BBD42_07035</name>
</gene>
<evidence type="ECO:0000313" key="6">
    <source>
        <dbReference type="EMBL" id="ANY66246.1"/>
    </source>
</evidence>
<dbReference type="SUPFAM" id="SSF48498">
    <property type="entry name" value="Tetracyclin repressor-like, C-terminal domain"/>
    <property type="match status" value="1"/>
</dbReference>
<evidence type="ECO:0000256" key="4">
    <source>
        <dbReference type="PROSITE-ProRule" id="PRU00335"/>
    </source>
</evidence>
<dbReference type="InterPro" id="IPR001647">
    <property type="entry name" value="HTH_TetR"/>
</dbReference>
<dbReference type="Gene3D" id="1.10.10.60">
    <property type="entry name" value="Homeodomain-like"/>
    <property type="match status" value="1"/>
</dbReference>
<dbReference type="PANTHER" id="PTHR47506">
    <property type="entry name" value="TRANSCRIPTIONAL REGULATORY PROTEIN"/>
    <property type="match status" value="1"/>
</dbReference>
<dbReference type="Gene3D" id="1.10.357.10">
    <property type="entry name" value="Tetracycline Repressor, domain 2"/>
    <property type="match status" value="1"/>
</dbReference>
<dbReference type="PROSITE" id="PS01081">
    <property type="entry name" value="HTH_TETR_1"/>
    <property type="match status" value="1"/>
</dbReference>
<organism evidence="6">
    <name type="scientific">Paenibacillus sp. BIHB 4019</name>
    <dbReference type="NCBI Taxonomy" id="1870819"/>
    <lineage>
        <taxon>Bacteria</taxon>
        <taxon>Bacillati</taxon>
        <taxon>Bacillota</taxon>
        <taxon>Bacilli</taxon>
        <taxon>Bacillales</taxon>
        <taxon>Paenibacillaceae</taxon>
        <taxon>Paenibacillus</taxon>
    </lineage>
</organism>
<feature type="DNA-binding region" description="H-T-H motif" evidence="4">
    <location>
        <begin position="32"/>
        <end position="51"/>
    </location>
</feature>
<dbReference type="SUPFAM" id="SSF46689">
    <property type="entry name" value="Homeodomain-like"/>
    <property type="match status" value="1"/>
</dbReference>
<protein>
    <submittedName>
        <fullName evidence="6">TetR family transcriptional regulator</fullName>
    </submittedName>
</protein>
<dbReference type="AlphaFoldDB" id="A0A1B2DEX3"/>
<dbReference type="EMBL" id="CP016808">
    <property type="protein sequence ID" value="ANY66246.1"/>
    <property type="molecule type" value="Genomic_DNA"/>
</dbReference>
<evidence type="ECO:0000259" key="5">
    <source>
        <dbReference type="PROSITE" id="PS50977"/>
    </source>
</evidence>
<evidence type="ECO:0000256" key="1">
    <source>
        <dbReference type="ARBA" id="ARBA00023015"/>
    </source>
</evidence>
<dbReference type="GO" id="GO:0003677">
    <property type="term" value="F:DNA binding"/>
    <property type="evidence" value="ECO:0007669"/>
    <property type="project" value="UniProtKB-UniRule"/>
</dbReference>
<dbReference type="Pfam" id="PF08360">
    <property type="entry name" value="TetR_C_5"/>
    <property type="match status" value="1"/>
</dbReference>
<dbReference type="InterPro" id="IPR036271">
    <property type="entry name" value="Tet_transcr_reg_TetR-rel_C_sf"/>
</dbReference>
<dbReference type="Pfam" id="PF00440">
    <property type="entry name" value="TetR_N"/>
    <property type="match status" value="1"/>
</dbReference>
<keyword evidence="2 4" id="KW-0238">DNA-binding</keyword>
<accession>A0A1B2DEX3</accession>
<evidence type="ECO:0000256" key="3">
    <source>
        <dbReference type="ARBA" id="ARBA00023163"/>
    </source>
</evidence>
<dbReference type="InterPro" id="IPR009057">
    <property type="entry name" value="Homeodomain-like_sf"/>
</dbReference>
<dbReference type="PROSITE" id="PS50977">
    <property type="entry name" value="HTH_TETR_2"/>
    <property type="match status" value="1"/>
</dbReference>
<keyword evidence="1" id="KW-0805">Transcription regulation</keyword>
<keyword evidence="3" id="KW-0804">Transcription</keyword>
<name>A0A1B2DEX3_9BACL</name>
<dbReference type="InterPro" id="IPR023772">
    <property type="entry name" value="DNA-bd_HTH_TetR-type_CS"/>
</dbReference>
<dbReference type="RefSeq" id="WP_099517616.1">
    <property type="nucleotide sequence ID" value="NZ_CP016808.1"/>
</dbReference>
<feature type="domain" description="HTH tetR-type" evidence="5">
    <location>
        <begin position="9"/>
        <end position="69"/>
    </location>
</feature>
<dbReference type="GO" id="GO:0045892">
    <property type="term" value="P:negative regulation of DNA-templated transcription"/>
    <property type="evidence" value="ECO:0007669"/>
    <property type="project" value="InterPro"/>
</dbReference>
<sequence length="203" mass="23688">MNKKQLQSEQTKKKVASAARALFAQKGYKGTSIEDIVEATESSKGNIYYHFKSKEGLFLYLLEEWDLEWEQKWNEQQALYETSTEKLYAIVEQSVMDDFSHPLTKAADEFFNHEEKTNEVEKRMTVMIDRHLEFNKRLIQEGIDRGELEPMQVEHLAIILESLFFGLNQLSRRSYAMDEVLTIYRTAIKVVLHGIAISTLQQT</sequence>
<evidence type="ECO:0000256" key="2">
    <source>
        <dbReference type="ARBA" id="ARBA00023125"/>
    </source>
</evidence>
<dbReference type="InterPro" id="IPR013571">
    <property type="entry name" value="Tscrpt_reg_QacR_C"/>
</dbReference>